<evidence type="ECO:0000256" key="1">
    <source>
        <dbReference type="SAM" id="Phobius"/>
    </source>
</evidence>
<feature type="transmembrane region" description="Helical" evidence="1">
    <location>
        <begin position="31"/>
        <end position="51"/>
    </location>
</feature>
<keyword evidence="1" id="KW-0812">Transmembrane</keyword>
<name>A0A0A9A976_ARUDO</name>
<evidence type="ECO:0000313" key="2">
    <source>
        <dbReference type="EMBL" id="JAD48239.1"/>
    </source>
</evidence>
<accession>A0A0A9A976</accession>
<reference evidence="2" key="2">
    <citation type="journal article" date="2015" name="Data Brief">
        <title>Shoot transcriptome of the giant reed, Arundo donax.</title>
        <authorList>
            <person name="Barrero R.A."/>
            <person name="Guerrero F.D."/>
            <person name="Moolhuijzen P."/>
            <person name="Goolsby J.A."/>
            <person name="Tidwell J."/>
            <person name="Bellgard S.E."/>
            <person name="Bellgard M.I."/>
        </authorList>
    </citation>
    <scope>NUCLEOTIDE SEQUENCE</scope>
    <source>
        <tissue evidence="2">Shoot tissue taken approximately 20 cm above the soil surface</tissue>
    </source>
</reference>
<proteinExistence type="predicted"/>
<dbReference type="AlphaFoldDB" id="A0A0A9A976"/>
<protein>
    <submittedName>
        <fullName evidence="2">Uncharacterized protein</fullName>
    </submittedName>
</protein>
<dbReference type="EMBL" id="GBRH01249656">
    <property type="protein sequence ID" value="JAD48239.1"/>
    <property type="molecule type" value="Transcribed_RNA"/>
</dbReference>
<sequence length="55" mass="6537">MLCLCCVCSLARPRSSPPRFDRWWAGKLFSLFSLWTIQALVLVLANWTWWIHVEK</sequence>
<keyword evidence="1" id="KW-1133">Transmembrane helix</keyword>
<organism evidence="2">
    <name type="scientific">Arundo donax</name>
    <name type="common">Giant reed</name>
    <name type="synonym">Donax arundinaceus</name>
    <dbReference type="NCBI Taxonomy" id="35708"/>
    <lineage>
        <taxon>Eukaryota</taxon>
        <taxon>Viridiplantae</taxon>
        <taxon>Streptophyta</taxon>
        <taxon>Embryophyta</taxon>
        <taxon>Tracheophyta</taxon>
        <taxon>Spermatophyta</taxon>
        <taxon>Magnoliopsida</taxon>
        <taxon>Liliopsida</taxon>
        <taxon>Poales</taxon>
        <taxon>Poaceae</taxon>
        <taxon>PACMAD clade</taxon>
        <taxon>Arundinoideae</taxon>
        <taxon>Arundineae</taxon>
        <taxon>Arundo</taxon>
    </lineage>
</organism>
<keyword evidence="1" id="KW-0472">Membrane</keyword>
<reference evidence="2" key="1">
    <citation type="submission" date="2014-09" db="EMBL/GenBank/DDBJ databases">
        <authorList>
            <person name="Magalhaes I.L.F."/>
            <person name="Oliveira U."/>
            <person name="Santos F.R."/>
            <person name="Vidigal T.H.D.A."/>
            <person name="Brescovit A.D."/>
            <person name="Santos A.J."/>
        </authorList>
    </citation>
    <scope>NUCLEOTIDE SEQUENCE</scope>
    <source>
        <tissue evidence="2">Shoot tissue taken approximately 20 cm above the soil surface</tissue>
    </source>
</reference>